<feature type="compositionally biased region" description="Basic residues" evidence="1">
    <location>
        <begin position="328"/>
        <end position="346"/>
    </location>
</feature>
<keyword evidence="3" id="KW-1185">Reference proteome</keyword>
<gene>
    <name evidence="2" type="ORF">AAG570_013891</name>
</gene>
<dbReference type="AlphaFoldDB" id="A0ABD0YFF2"/>
<reference evidence="2 3" key="1">
    <citation type="submission" date="2024-07" db="EMBL/GenBank/DDBJ databases">
        <title>Chromosome-level genome assembly of the water stick insect Ranatra chinensis (Heteroptera: Nepidae).</title>
        <authorList>
            <person name="Liu X."/>
        </authorList>
    </citation>
    <scope>NUCLEOTIDE SEQUENCE [LARGE SCALE GENOMIC DNA]</scope>
    <source>
        <strain evidence="2">Cailab_2021Rc</strain>
        <tissue evidence="2">Muscle</tissue>
    </source>
</reference>
<feature type="compositionally biased region" description="Basic and acidic residues" evidence="1">
    <location>
        <begin position="374"/>
        <end position="388"/>
    </location>
</feature>
<feature type="region of interest" description="Disordered" evidence="1">
    <location>
        <begin position="448"/>
        <end position="542"/>
    </location>
</feature>
<organism evidence="2 3">
    <name type="scientific">Ranatra chinensis</name>
    <dbReference type="NCBI Taxonomy" id="642074"/>
    <lineage>
        <taxon>Eukaryota</taxon>
        <taxon>Metazoa</taxon>
        <taxon>Ecdysozoa</taxon>
        <taxon>Arthropoda</taxon>
        <taxon>Hexapoda</taxon>
        <taxon>Insecta</taxon>
        <taxon>Pterygota</taxon>
        <taxon>Neoptera</taxon>
        <taxon>Paraneoptera</taxon>
        <taxon>Hemiptera</taxon>
        <taxon>Heteroptera</taxon>
        <taxon>Panheteroptera</taxon>
        <taxon>Nepomorpha</taxon>
        <taxon>Nepidae</taxon>
        <taxon>Ranatrinae</taxon>
        <taxon>Ranatra</taxon>
    </lineage>
</organism>
<accession>A0ABD0YFF2</accession>
<feature type="compositionally biased region" description="Basic and acidic residues" evidence="1">
    <location>
        <begin position="500"/>
        <end position="512"/>
    </location>
</feature>
<feature type="compositionally biased region" description="Low complexity" evidence="1">
    <location>
        <begin position="448"/>
        <end position="463"/>
    </location>
</feature>
<dbReference type="Proteomes" id="UP001558652">
    <property type="component" value="Unassembled WGS sequence"/>
</dbReference>
<evidence type="ECO:0000313" key="3">
    <source>
        <dbReference type="Proteomes" id="UP001558652"/>
    </source>
</evidence>
<protein>
    <submittedName>
        <fullName evidence="2">Uncharacterized protein</fullName>
    </submittedName>
</protein>
<comment type="caution">
    <text evidence="2">The sequence shown here is derived from an EMBL/GenBank/DDBJ whole genome shotgun (WGS) entry which is preliminary data.</text>
</comment>
<dbReference type="EMBL" id="JBFDAA010000009">
    <property type="protein sequence ID" value="KAL1129364.1"/>
    <property type="molecule type" value="Genomic_DNA"/>
</dbReference>
<feature type="compositionally biased region" description="Polar residues" evidence="1">
    <location>
        <begin position="472"/>
        <end position="493"/>
    </location>
</feature>
<sequence length="621" mass="70307">MFFENKKQETTEIATIGTFYQNRMDGHDEMWLERAVGRRPKKYDTLCGGSALYKSMKYAEGWMHGGGGGGGGGGTVGAGRSRQQHQSRPQAASIFGTVRGRPPEPALLDPYDVVRKSRLAMRGRSLSPAVGGRSSSHGRRSILECNVNPYELVGKQPAEDELSLSDSLEEGCRPPPRPKSAMEEPSRVSIAGQRITLFKNGSRLKLNSEQSSSDDDWSEGESPRTPYARSTPNSPAPGMGQDARMRVSRSAGNTPTTPRRPPRKYDTSKSRTQEPVNQQQPKQQPEQQQPQQQQAEIKSILKKTTEGSHIRGGGTLRAPRERNNPASRHSHHNTFKDYKHKKKKQVQFRVSGGGPAADQESESAKNRHTPQQTHNKDTPQRILPEERLPPPVQQQPPDNHSLFVQQQLFQQQLVQQQLLHQHQQQLLQQQLFQQHLLQQQQHQQQQRHIEQQKLQQAAQQQQQQPPPAQPQEISQKQQTHQTESPAQQRQQQVVEIPAQKQERHLQKDKEPSSTDTGRCGRNSESHEAEWREDKRGRTKESERRRLLRNRYIEIRLGNGAGPRFSGIVKAKIPYKLFATCLHRLLPYLPGIKAKENVDASTPGIEPGSIAQWTRARDLYVK</sequence>
<proteinExistence type="predicted"/>
<name>A0ABD0YFF2_9HEMI</name>
<feature type="compositionally biased region" description="Basic and acidic residues" evidence="1">
    <location>
        <begin position="521"/>
        <end position="542"/>
    </location>
</feature>
<evidence type="ECO:0000313" key="2">
    <source>
        <dbReference type="EMBL" id="KAL1129364.1"/>
    </source>
</evidence>
<feature type="compositionally biased region" description="Acidic residues" evidence="1">
    <location>
        <begin position="159"/>
        <end position="169"/>
    </location>
</feature>
<evidence type="ECO:0000256" key="1">
    <source>
        <dbReference type="SAM" id="MobiDB-lite"/>
    </source>
</evidence>
<feature type="compositionally biased region" description="Low complexity" evidence="1">
    <location>
        <begin position="273"/>
        <end position="294"/>
    </location>
</feature>
<feature type="compositionally biased region" description="Basic and acidic residues" evidence="1">
    <location>
        <begin position="263"/>
        <end position="272"/>
    </location>
</feature>
<feature type="region of interest" description="Disordered" evidence="1">
    <location>
        <begin position="158"/>
        <end position="398"/>
    </location>
</feature>